<dbReference type="PANTHER" id="PTHR30509:SF9">
    <property type="entry name" value="MULTIDRUG RESISTANCE PROTEIN MDTO"/>
    <property type="match status" value="1"/>
</dbReference>
<keyword evidence="5 7" id="KW-0472">Membrane</keyword>
<feature type="transmembrane region" description="Helical" evidence="7">
    <location>
        <begin position="238"/>
        <end position="257"/>
    </location>
</feature>
<dbReference type="GO" id="GO:0005886">
    <property type="term" value="C:plasma membrane"/>
    <property type="evidence" value="ECO:0007669"/>
    <property type="project" value="UniProtKB-SubCell"/>
</dbReference>
<evidence type="ECO:0000256" key="7">
    <source>
        <dbReference type="SAM" id="Phobius"/>
    </source>
</evidence>
<evidence type="ECO:0000313" key="10">
    <source>
        <dbReference type="Proteomes" id="UP000008975"/>
    </source>
</evidence>
<dbReference type="EMBL" id="AP012052">
    <property type="protein sequence ID" value="BAJ75472.1"/>
    <property type="molecule type" value="Genomic_DNA"/>
</dbReference>
<accession>E8N6V8</accession>
<evidence type="ECO:0000256" key="1">
    <source>
        <dbReference type="ARBA" id="ARBA00004651"/>
    </source>
</evidence>
<dbReference type="eggNOG" id="COG1289">
    <property type="taxonomic scope" value="Bacteria"/>
</dbReference>
<evidence type="ECO:0000256" key="4">
    <source>
        <dbReference type="ARBA" id="ARBA00022989"/>
    </source>
</evidence>
<evidence type="ECO:0000259" key="8">
    <source>
        <dbReference type="Pfam" id="PF13515"/>
    </source>
</evidence>
<dbReference type="HOGENOM" id="CLU_559839_0_0_11"/>
<organism evidence="9 10">
    <name type="scientific">Microbacterium testaceum (strain StLB037)</name>
    <dbReference type="NCBI Taxonomy" id="979556"/>
    <lineage>
        <taxon>Bacteria</taxon>
        <taxon>Bacillati</taxon>
        <taxon>Actinomycetota</taxon>
        <taxon>Actinomycetes</taxon>
        <taxon>Micrococcales</taxon>
        <taxon>Microbacteriaceae</taxon>
        <taxon>Microbacterium</taxon>
    </lineage>
</organism>
<gene>
    <name evidence="9" type="ordered locus">MTES_2508</name>
</gene>
<reference evidence="9 10" key="1">
    <citation type="journal article" date="2011" name="J. Bacteriol.">
        <title>Genome sequence of Microbacterium testaceum StLB037, an N-acylhomoserine lactone-degrading bacterium isolated from potato leaves.</title>
        <authorList>
            <person name="Morohoshi T."/>
            <person name="Wang W.-Z."/>
            <person name="Someya N."/>
            <person name="Ikeda T."/>
        </authorList>
    </citation>
    <scope>NUCLEOTIDE SEQUENCE [LARGE SCALE GENOMIC DNA]</scope>
    <source>
        <strain evidence="9 10">StLB037</strain>
    </source>
</reference>
<evidence type="ECO:0000313" key="9">
    <source>
        <dbReference type="EMBL" id="BAJ75472.1"/>
    </source>
</evidence>
<feature type="transmembrane region" description="Helical" evidence="7">
    <location>
        <begin position="134"/>
        <end position="155"/>
    </location>
</feature>
<evidence type="ECO:0000256" key="5">
    <source>
        <dbReference type="ARBA" id="ARBA00023136"/>
    </source>
</evidence>
<name>E8N6V8_MICTS</name>
<feature type="transmembrane region" description="Helical" evidence="7">
    <location>
        <begin position="85"/>
        <end position="103"/>
    </location>
</feature>
<proteinExistence type="inferred from homology"/>
<sequence>MRDGWQARLGRGALALIAVAIVVAVILAILPEPAAVILGIALTASLSRSQLERDRRGRLEALLVLPVIGLAGVALGALLRASPGIGAVVYVVVLVSAVALRGRGPLWRRIGSLVATPFLAVLFLPAGAEADRGTFVAVVAPIGIAVLAWTVVTVVQVTARRLGLILEPTSPARPEASTPSRLRPSASARSALQLGVALTAAFVIDGTVFGGHWPWVVLSTVIVAYLPRGRADAIRTGVHRLVGAAMGSLVALLPAGILPTDGGLLVALALAAIGIGILFREVGYAAWAFGVTVALTLLERLTGQPSPLIGQRLIEIAVGVAIGLLAVALVYPVRTTDVVRSRLSGVLAAVSDRLTAAEPAEAHAVDARLRGALRELDRSVAALTDAGRVLALVRRPPPRAATWASDAHLLAARAVAAPTPGPGALRRAVGEARRALRSPDDLGPALRRAVESG</sequence>
<dbReference type="AlphaFoldDB" id="E8N6V8"/>
<feature type="transmembrane region" description="Helical" evidence="7">
    <location>
        <begin position="110"/>
        <end position="128"/>
    </location>
</feature>
<dbReference type="Pfam" id="PF13515">
    <property type="entry name" value="FUSC_2"/>
    <property type="match status" value="1"/>
</dbReference>
<comment type="similarity">
    <text evidence="6">Belongs to the YccS/YhfK family.</text>
</comment>
<evidence type="ECO:0000256" key="3">
    <source>
        <dbReference type="ARBA" id="ARBA00022692"/>
    </source>
</evidence>
<dbReference type="OrthoDB" id="4981004at2"/>
<feature type="transmembrane region" description="Helical" evidence="7">
    <location>
        <begin position="12"/>
        <end position="40"/>
    </location>
</feature>
<feature type="transmembrane region" description="Helical" evidence="7">
    <location>
        <begin position="263"/>
        <end position="279"/>
    </location>
</feature>
<protein>
    <submittedName>
        <fullName evidence="9">Predicted membrane protein</fullName>
    </submittedName>
</protein>
<dbReference type="RefSeq" id="WP_013585597.1">
    <property type="nucleotide sequence ID" value="NC_015125.1"/>
</dbReference>
<dbReference type="InterPro" id="IPR049453">
    <property type="entry name" value="Memb_transporter_dom"/>
</dbReference>
<dbReference type="STRING" id="979556.MTES_2508"/>
<dbReference type="KEGG" id="mts:MTES_2508"/>
<dbReference type="PANTHER" id="PTHR30509">
    <property type="entry name" value="P-HYDROXYBENZOIC ACID EFFLUX PUMP SUBUNIT-RELATED"/>
    <property type="match status" value="1"/>
</dbReference>
<evidence type="ECO:0000256" key="6">
    <source>
        <dbReference type="ARBA" id="ARBA00043993"/>
    </source>
</evidence>
<comment type="subcellular location">
    <subcellularLocation>
        <location evidence="1">Cell membrane</location>
        <topology evidence="1">Multi-pass membrane protein</topology>
    </subcellularLocation>
</comment>
<keyword evidence="3 7" id="KW-0812">Transmembrane</keyword>
<reference key="2">
    <citation type="submission" date="2011-02" db="EMBL/GenBank/DDBJ databases">
        <title>Genome sequence of Microbacterium testaceum StLB037.</title>
        <authorList>
            <person name="Morohoshi T."/>
            <person name="Wang W.Z."/>
            <person name="Someya N."/>
            <person name="Ikeda T."/>
        </authorList>
    </citation>
    <scope>NUCLEOTIDE SEQUENCE</scope>
    <source>
        <strain>StLB037</strain>
    </source>
</reference>
<feature type="domain" description="Integral membrane bound transporter" evidence="8">
    <location>
        <begin position="211"/>
        <end position="326"/>
    </location>
</feature>
<evidence type="ECO:0000256" key="2">
    <source>
        <dbReference type="ARBA" id="ARBA00022475"/>
    </source>
</evidence>
<feature type="transmembrane region" description="Helical" evidence="7">
    <location>
        <begin position="313"/>
        <end position="333"/>
    </location>
</feature>
<dbReference type="Proteomes" id="UP000008975">
    <property type="component" value="Chromosome"/>
</dbReference>
<feature type="transmembrane region" description="Helical" evidence="7">
    <location>
        <begin position="61"/>
        <end position="79"/>
    </location>
</feature>
<keyword evidence="2" id="KW-1003">Cell membrane</keyword>
<keyword evidence="4 7" id="KW-1133">Transmembrane helix</keyword>